<proteinExistence type="predicted"/>
<organism evidence="1 2">
    <name type="scientific">Luteimonas aestuarii</name>
    <dbReference type="NCBI Taxonomy" id="453837"/>
    <lineage>
        <taxon>Bacteria</taxon>
        <taxon>Pseudomonadati</taxon>
        <taxon>Pseudomonadota</taxon>
        <taxon>Gammaproteobacteria</taxon>
        <taxon>Lysobacterales</taxon>
        <taxon>Lysobacteraceae</taxon>
        <taxon>Luteimonas</taxon>
    </lineage>
</organism>
<dbReference type="Gene3D" id="2.60.120.620">
    <property type="entry name" value="q2cbj1_9rhob like domain"/>
    <property type="match status" value="1"/>
</dbReference>
<sequence>MTQPFTPTYSDPARVLDDIRVNGSATLTPESVAAVAGVSEGDLQALMPGWDDLPADEYLKDGGRYRSRRHACFIAEGGRIALQPHRAHWQSLDYNALHGGMARWFQPVVPEILAKPAWTALITALAGWCSALKGEQPWYVEAHQFRIDTADGIGRPTPEGAHRDGVDFVAVILVARVDIKGGETRVFDADGPRGQRFTLLEPWSMLFLDDQRVIHESTPIQPAGDAPGHRDTLVLTFRAGGFQGDD</sequence>
<dbReference type="Proteomes" id="UP000294796">
    <property type="component" value="Unassembled WGS sequence"/>
</dbReference>
<dbReference type="Pfam" id="PF10014">
    <property type="entry name" value="2OG-Fe_Oxy_2"/>
    <property type="match status" value="1"/>
</dbReference>
<dbReference type="InterPro" id="IPR018724">
    <property type="entry name" value="2OG-Fe_dioxygenase"/>
</dbReference>
<keyword evidence="2" id="KW-1185">Reference proteome</keyword>
<dbReference type="AlphaFoldDB" id="A0A4R5TRC0"/>
<accession>A0A4R5TRC0</accession>
<evidence type="ECO:0008006" key="3">
    <source>
        <dbReference type="Google" id="ProtNLM"/>
    </source>
</evidence>
<gene>
    <name evidence="1" type="ORF">E2F46_08315</name>
</gene>
<name>A0A4R5TRC0_9GAMM</name>
<evidence type="ECO:0000313" key="1">
    <source>
        <dbReference type="EMBL" id="TDK24290.1"/>
    </source>
</evidence>
<dbReference type="EMBL" id="SMTF01000005">
    <property type="protein sequence ID" value="TDK24290.1"/>
    <property type="molecule type" value="Genomic_DNA"/>
</dbReference>
<dbReference type="RefSeq" id="WP_133321623.1">
    <property type="nucleotide sequence ID" value="NZ_SMTF01000005.1"/>
</dbReference>
<protein>
    <recommendedName>
        <fullName evidence="3">2OG-Fe dioxygenase family protein</fullName>
    </recommendedName>
</protein>
<comment type="caution">
    <text evidence="1">The sequence shown here is derived from an EMBL/GenBank/DDBJ whole genome shotgun (WGS) entry which is preliminary data.</text>
</comment>
<reference evidence="1 2" key="1">
    <citation type="submission" date="2019-03" db="EMBL/GenBank/DDBJ databases">
        <title>Luteimonas zhaokaii sp.nov., isolated from the rectal contents of Plateau pika in Yushu, Qinghai Province, China.</title>
        <authorList>
            <person name="Zhang G."/>
        </authorList>
    </citation>
    <scope>NUCLEOTIDE SEQUENCE [LARGE SCALE GENOMIC DNA]</scope>
    <source>
        <strain evidence="1 2">B9</strain>
    </source>
</reference>
<evidence type="ECO:0000313" key="2">
    <source>
        <dbReference type="Proteomes" id="UP000294796"/>
    </source>
</evidence>
<dbReference type="GO" id="GO:0051213">
    <property type="term" value="F:dioxygenase activity"/>
    <property type="evidence" value="ECO:0007669"/>
    <property type="project" value="InterPro"/>
</dbReference>
<dbReference type="OrthoDB" id="6681382at2"/>